<keyword evidence="4" id="KW-1185">Reference proteome</keyword>
<feature type="region of interest" description="Disordered" evidence="1">
    <location>
        <begin position="120"/>
        <end position="144"/>
    </location>
</feature>
<proteinExistence type="predicted"/>
<dbReference type="Proteomes" id="UP001152523">
    <property type="component" value="Unassembled WGS sequence"/>
</dbReference>
<evidence type="ECO:0000259" key="2">
    <source>
        <dbReference type="Pfam" id="PF05695"/>
    </source>
</evidence>
<dbReference type="AlphaFoldDB" id="A0AAV0EBE1"/>
<comment type="caution">
    <text evidence="3">The sequence shown here is derived from an EMBL/GenBank/DDBJ whole genome shotgun (WGS) entry which is preliminary data.</text>
</comment>
<dbReference type="InterPro" id="IPR056777">
    <property type="entry name" value="Ycf2_N"/>
</dbReference>
<reference evidence="3" key="1">
    <citation type="submission" date="2022-07" db="EMBL/GenBank/DDBJ databases">
        <authorList>
            <person name="Macas J."/>
            <person name="Novak P."/>
            <person name="Neumann P."/>
        </authorList>
    </citation>
    <scope>NUCLEOTIDE SEQUENCE</scope>
</reference>
<organism evidence="3 4">
    <name type="scientific">Cuscuta epithymum</name>
    <dbReference type="NCBI Taxonomy" id="186058"/>
    <lineage>
        <taxon>Eukaryota</taxon>
        <taxon>Viridiplantae</taxon>
        <taxon>Streptophyta</taxon>
        <taxon>Embryophyta</taxon>
        <taxon>Tracheophyta</taxon>
        <taxon>Spermatophyta</taxon>
        <taxon>Magnoliopsida</taxon>
        <taxon>eudicotyledons</taxon>
        <taxon>Gunneridae</taxon>
        <taxon>Pentapetalae</taxon>
        <taxon>asterids</taxon>
        <taxon>lamiids</taxon>
        <taxon>Solanales</taxon>
        <taxon>Convolvulaceae</taxon>
        <taxon>Cuscuteae</taxon>
        <taxon>Cuscuta</taxon>
        <taxon>Cuscuta subgen. Cuscuta</taxon>
    </lineage>
</organism>
<dbReference type="EMBL" id="CAMAPF010000664">
    <property type="protein sequence ID" value="CAH9117998.1"/>
    <property type="molecule type" value="Genomic_DNA"/>
</dbReference>
<evidence type="ECO:0000256" key="1">
    <source>
        <dbReference type="SAM" id="MobiDB-lite"/>
    </source>
</evidence>
<evidence type="ECO:0000313" key="3">
    <source>
        <dbReference type="EMBL" id="CAH9117998.1"/>
    </source>
</evidence>
<name>A0AAV0EBE1_9ASTE</name>
<protein>
    <recommendedName>
        <fullName evidence="2">Ycf2 N-terminal domain-containing protein</fullName>
    </recommendedName>
</protein>
<dbReference type="Pfam" id="PF05695">
    <property type="entry name" value="Ycf2"/>
    <property type="match status" value="2"/>
</dbReference>
<feature type="domain" description="Ycf2 N-terminal" evidence="2">
    <location>
        <begin position="35"/>
        <end position="119"/>
    </location>
</feature>
<feature type="domain" description="Ycf2 N-terminal" evidence="2">
    <location>
        <begin position="128"/>
        <end position="174"/>
    </location>
</feature>
<sequence>MPQSKSDSPQGKNFIREIIRRTRTEFREIPMKLLGFNLVFLKEKKSLEFPYNSTRSSSLQVKDFGQPKGSLDRNFLDSIRNEDSEYSKLINQREIKQRKQRSTSWDPYLFKTEQKEIKGRKPTLSLPFPKEREQSRGNAPRSLSSFYSDRWSELYMGSTPIAKSTMDPKFRNKSLSFVRQAEKKRNS</sequence>
<evidence type="ECO:0000313" key="4">
    <source>
        <dbReference type="Proteomes" id="UP001152523"/>
    </source>
</evidence>
<gene>
    <name evidence="3" type="ORF">CEPIT_LOCUS22107</name>
</gene>
<accession>A0AAV0EBE1</accession>